<name>A0A6B3NLG6_9CYAN</name>
<feature type="binding site" evidence="7">
    <location>
        <position position="84"/>
    </location>
    <ligand>
        <name>Zn(2+)</name>
        <dbReference type="ChEBI" id="CHEBI:29105"/>
    </ligand>
</feature>
<keyword evidence="4" id="KW-0805">Transcription regulation</keyword>
<keyword evidence="5" id="KW-0238">DNA-binding</keyword>
<comment type="cofactor">
    <cofactor evidence="8">
        <name>Mn(2+)</name>
        <dbReference type="ChEBI" id="CHEBI:29035"/>
    </cofactor>
    <cofactor evidence="8">
        <name>Fe(2+)</name>
        <dbReference type="ChEBI" id="CHEBI:29033"/>
    </cofactor>
    <text evidence="8">Binds 1 Mn(2+) or Fe(2+) ion per subunit.</text>
</comment>
<evidence type="ECO:0000256" key="8">
    <source>
        <dbReference type="PIRSR" id="PIRSR602481-2"/>
    </source>
</evidence>
<dbReference type="SUPFAM" id="SSF46785">
    <property type="entry name" value="Winged helix' DNA-binding domain"/>
    <property type="match status" value="1"/>
</dbReference>
<evidence type="ECO:0000256" key="3">
    <source>
        <dbReference type="ARBA" id="ARBA00022833"/>
    </source>
</evidence>
<keyword evidence="7" id="KW-0479">Metal-binding</keyword>
<dbReference type="Pfam" id="PF01475">
    <property type="entry name" value="FUR"/>
    <property type="match status" value="1"/>
</dbReference>
<dbReference type="InterPro" id="IPR043135">
    <property type="entry name" value="Fur_C"/>
</dbReference>
<feature type="binding site" evidence="8">
    <location>
        <position position="113"/>
    </location>
    <ligand>
        <name>Fe cation</name>
        <dbReference type="ChEBI" id="CHEBI:24875"/>
    </ligand>
</feature>
<evidence type="ECO:0000256" key="6">
    <source>
        <dbReference type="ARBA" id="ARBA00023163"/>
    </source>
</evidence>
<dbReference type="InterPro" id="IPR002481">
    <property type="entry name" value="FUR"/>
</dbReference>
<dbReference type="PANTHER" id="PTHR33202:SF19">
    <property type="entry name" value="FERRIC UPTAKE REGULATION PROTEIN"/>
    <property type="match status" value="1"/>
</dbReference>
<dbReference type="PANTHER" id="PTHR33202">
    <property type="entry name" value="ZINC UPTAKE REGULATION PROTEIN"/>
    <property type="match status" value="1"/>
</dbReference>
<evidence type="ECO:0000256" key="7">
    <source>
        <dbReference type="PIRSR" id="PIRSR602481-1"/>
    </source>
</evidence>
<evidence type="ECO:0000313" key="9">
    <source>
        <dbReference type="EMBL" id="NER31024.1"/>
    </source>
</evidence>
<dbReference type="GO" id="GO:0008270">
    <property type="term" value="F:zinc ion binding"/>
    <property type="evidence" value="ECO:0007669"/>
    <property type="project" value="TreeGrafter"/>
</dbReference>
<comment type="similarity">
    <text evidence="1">Belongs to the Fur family.</text>
</comment>
<dbReference type="AlphaFoldDB" id="A0A6B3NLG6"/>
<keyword evidence="8" id="KW-0408">Iron</keyword>
<accession>A0A6B3NLG6</accession>
<evidence type="ECO:0000256" key="2">
    <source>
        <dbReference type="ARBA" id="ARBA00022491"/>
    </source>
</evidence>
<comment type="cofactor">
    <cofactor evidence="7">
        <name>Zn(2+)</name>
        <dbReference type="ChEBI" id="CHEBI:29105"/>
    </cofactor>
    <text evidence="7">Binds 1 zinc ion per subunit.</text>
</comment>
<dbReference type="CDD" id="cd07153">
    <property type="entry name" value="Fur_like"/>
    <property type="match status" value="1"/>
</dbReference>
<dbReference type="GO" id="GO:0045892">
    <property type="term" value="P:negative regulation of DNA-templated transcription"/>
    <property type="evidence" value="ECO:0007669"/>
    <property type="project" value="TreeGrafter"/>
</dbReference>
<organism evidence="9">
    <name type="scientific">Symploca sp. SIO1C4</name>
    <dbReference type="NCBI Taxonomy" id="2607765"/>
    <lineage>
        <taxon>Bacteria</taxon>
        <taxon>Bacillati</taxon>
        <taxon>Cyanobacteriota</taxon>
        <taxon>Cyanophyceae</taxon>
        <taxon>Coleofasciculales</taxon>
        <taxon>Coleofasciculaceae</taxon>
        <taxon>Symploca</taxon>
    </lineage>
</organism>
<evidence type="ECO:0000256" key="5">
    <source>
        <dbReference type="ARBA" id="ARBA00023125"/>
    </source>
</evidence>
<protein>
    <submittedName>
        <fullName evidence="9">Transcriptional repressor</fullName>
    </submittedName>
</protein>
<sequence length="117" mass="13300">MSARRTESQERIIKLLKQLKREVSAQELFVELRKRKQTLGLATVYRSLKALAVQGLVQTRTLASGESLYSLLNTTKHHLTCLQCGDSIALEDCPACNMATDVPELLQFKVYYHTFEL</sequence>
<keyword evidence="3 7" id="KW-0862">Zinc</keyword>
<dbReference type="InterPro" id="IPR036390">
    <property type="entry name" value="WH_DNA-bd_sf"/>
</dbReference>
<dbReference type="InterPro" id="IPR036388">
    <property type="entry name" value="WH-like_DNA-bd_sf"/>
</dbReference>
<dbReference type="Gene3D" id="3.30.1490.190">
    <property type="match status" value="1"/>
</dbReference>
<dbReference type="EMBL" id="JAAHFQ010000702">
    <property type="protein sequence ID" value="NER31024.1"/>
    <property type="molecule type" value="Genomic_DNA"/>
</dbReference>
<evidence type="ECO:0000256" key="1">
    <source>
        <dbReference type="ARBA" id="ARBA00007957"/>
    </source>
</evidence>
<dbReference type="GO" id="GO:0003700">
    <property type="term" value="F:DNA-binding transcription factor activity"/>
    <property type="evidence" value="ECO:0007669"/>
    <property type="project" value="InterPro"/>
</dbReference>
<keyword evidence="2" id="KW-0678">Repressor</keyword>
<keyword evidence="6" id="KW-0804">Transcription</keyword>
<evidence type="ECO:0000256" key="4">
    <source>
        <dbReference type="ARBA" id="ARBA00023015"/>
    </source>
</evidence>
<dbReference type="GO" id="GO:0000976">
    <property type="term" value="F:transcription cis-regulatory region binding"/>
    <property type="evidence" value="ECO:0007669"/>
    <property type="project" value="TreeGrafter"/>
</dbReference>
<reference evidence="9" key="1">
    <citation type="submission" date="2019-11" db="EMBL/GenBank/DDBJ databases">
        <title>Genomic insights into an expanded diversity of filamentous marine cyanobacteria reveals the extraordinary biosynthetic potential of Moorea and Okeania.</title>
        <authorList>
            <person name="Ferreira Leao T."/>
            <person name="Wang M."/>
            <person name="Moss N."/>
            <person name="Da Silva R."/>
            <person name="Sanders J."/>
            <person name="Nurk S."/>
            <person name="Gurevich A."/>
            <person name="Humphrey G."/>
            <person name="Reher R."/>
            <person name="Zhu Q."/>
            <person name="Belda-Ferre P."/>
            <person name="Glukhov E."/>
            <person name="Rex R."/>
            <person name="Dorrestein P.C."/>
            <person name="Knight R."/>
            <person name="Pevzner P."/>
            <person name="Gerwick W.H."/>
            <person name="Gerwick L."/>
        </authorList>
    </citation>
    <scope>NUCLEOTIDE SEQUENCE</scope>
    <source>
        <strain evidence="9">SIO1C4</strain>
    </source>
</reference>
<comment type="caution">
    <text evidence="9">The sequence shown here is derived from an EMBL/GenBank/DDBJ whole genome shotgun (WGS) entry which is preliminary data.</text>
</comment>
<dbReference type="Gene3D" id="1.10.10.10">
    <property type="entry name" value="Winged helix-like DNA-binding domain superfamily/Winged helix DNA-binding domain"/>
    <property type="match status" value="1"/>
</dbReference>
<feature type="non-terminal residue" evidence="9">
    <location>
        <position position="117"/>
    </location>
</feature>
<feature type="binding site" evidence="7">
    <location>
        <position position="81"/>
    </location>
    <ligand>
        <name>Zn(2+)</name>
        <dbReference type="ChEBI" id="CHEBI:29105"/>
    </ligand>
</feature>
<gene>
    <name evidence="9" type="ORF">F6J89_26250</name>
</gene>
<proteinExistence type="inferred from homology"/>
<dbReference type="GO" id="GO:1900376">
    <property type="term" value="P:regulation of secondary metabolite biosynthetic process"/>
    <property type="evidence" value="ECO:0007669"/>
    <property type="project" value="TreeGrafter"/>
</dbReference>